<evidence type="ECO:0000259" key="1">
    <source>
        <dbReference type="Pfam" id="PF07883"/>
    </source>
</evidence>
<dbReference type="AlphaFoldDB" id="A0A0F9VJ21"/>
<dbReference type="Pfam" id="PF07883">
    <property type="entry name" value="Cupin_2"/>
    <property type="match status" value="1"/>
</dbReference>
<name>A0A0F9VJ21_9ZZZZ</name>
<dbReference type="EMBL" id="LAZR01000020">
    <property type="protein sequence ID" value="KKO05116.1"/>
    <property type="molecule type" value="Genomic_DNA"/>
</dbReference>
<sequence length="112" mass="12723">MKIVDWNELQDLEVSHNAEIKKRTLINRGEIPQLMMYGTAAFKPGQQVELHQHDTMYEVFHIQTGNAIFTISGKDYEVGPGNCITIEPGEIHGQRNPFSVDVTWTYFGIATD</sequence>
<evidence type="ECO:0000313" key="2">
    <source>
        <dbReference type="EMBL" id="KKO05116.1"/>
    </source>
</evidence>
<dbReference type="Gene3D" id="2.60.120.10">
    <property type="entry name" value="Jelly Rolls"/>
    <property type="match status" value="1"/>
</dbReference>
<feature type="domain" description="Cupin type-2" evidence="1">
    <location>
        <begin position="41"/>
        <end position="105"/>
    </location>
</feature>
<dbReference type="InterPro" id="IPR011051">
    <property type="entry name" value="RmlC_Cupin_sf"/>
</dbReference>
<comment type="caution">
    <text evidence="2">The sequence shown here is derived from an EMBL/GenBank/DDBJ whole genome shotgun (WGS) entry which is preliminary data.</text>
</comment>
<dbReference type="SUPFAM" id="SSF51182">
    <property type="entry name" value="RmlC-like cupins"/>
    <property type="match status" value="1"/>
</dbReference>
<protein>
    <recommendedName>
        <fullName evidence="1">Cupin type-2 domain-containing protein</fullName>
    </recommendedName>
</protein>
<accession>A0A0F9VJ21</accession>
<organism evidence="2">
    <name type="scientific">marine sediment metagenome</name>
    <dbReference type="NCBI Taxonomy" id="412755"/>
    <lineage>
        <taxon>unclassified sequences</taxon>
        <taxon>metagenomes</taxon>
        <taxon>ecological metagenomes</taxon>
    </lineage>
</organism>
<reference evidence="2" key="1">
    <citation type="journal article" date="2015" name="Nature">
        <title>Complex archaea that bridge the gap between prokaryotes and eukaryotes.</title>
        <authorList>
            <person name="Spang A."/>
            <person name="Saw J.H."/>
            <person name="Jorgensen S.L."/>
            <person name="Zaremba-Niedzwiedzka K."/>
            <person name="Martijn J."/>
            <person name="Lind A.E."/>
            <person name="van Eijk R."/>
            <person name="Schleper C."/>
            <person name="Guy L."/>
            <person name="Ettema T.J."/>
        </authorList>
    </citation>
    <scope>NUCLEOTIDE SEQUENCE</scope>
</reference>
<dbReference type="InterPro" id="IPR013096">
    <property type="entry name" value="Cupin_2"/>
</dbReference>
<gene>
    <name evidence="2" type="ORF">LCGC14_0079360</name>
</gene>
<proteinExistence type="predicted"/>
<dbReference type="InterPro" id="IPR014710">
    <property type="entry name" value="RmlC-like_jellyroll"/>
</dbReference>